<dbReference type="Proteomes" id="UP001642482">
    <property type="component" value="Unassembled WGS sequence"/>
</dbReference>
<dbReference type="InterPro" id="IPR051058">
    <property type="entry name" value="GDSL_Est/Lipase"/>
</dbReference>
<feature type="region of interest" description="Disordered" evidence="2">
    <location>
        <begin position="146"/>
        <end position="169"/>
    </location>
</feature>
<evidence type="ECO:0000313" key="3">
    <source>
        <dbReference type="EMBL" id="CAK7210993.1"/>
    </source>
</evidence>
<gene>
    <name evidence="3" type="ORF">SEUCBS140593_001017</name>
</gene>
<sequence>MHTLRQYAAHAAVASTIAGSALAFPSSSSSAATPAGPAACNATSTWPGWSNIKYAFIFGDSYTQTGFNYSITPAPSQDNPLGNPPYPGWTSSNGPNWVDYLTTKYNASRLQTYNLAYGGATVDSDIVKPYAPTVLSMKDQVHSEFMPGYTNHGNSDTDTSETHPSAPNAPAWKGDDSLFIFWIGINDVGNSYYQPNSTDINAKTFEVYGDMVGILYNAGARNFAFLTVPPVDRSPLMTAQSSAAQAAEKADIAAFNGLVHSQVAADLKTAHPDMANIWVIDTQVPFNAVLDNAAAYPQTAALKNTTAYCADYGSPGMTPDTFKPECGVPVNQYFWLNSLHPTYPIHDVVAEEVSKALAAGPNICSSGNETNGASSGMSNMGAGF</sequence>
<protein>
    <recommendedName>
        <fullName evidence="5">Carbohydrate esterase family 16 protein</fullName>
    </recommendedName>
</protein>
<dbReference type="InterPro" id="IPR001087">
    <property type="entry name" value="GDSL"/>
</dbReference>
<dbReference type="InterPro" id="IPR036514">
    <property type="entry name" value="SGNH_hydro_sf"/>
</dbReference>
<evidence type="ECO:0000256" key="1">
    <source>
        <dbReference type="ARBA" id="ARBA00022801"/>
    </source>
</evidence>
<organism evidence="3 4">
    <name type="scientific">Sporothrix eucalyptigena</name>
    <dbReference type="NCBI Taxonomy" id="1812306"/>
    <lineage>
        <taxon>Eukaryota</taxon>
        <taxon>Fungi</taxon>
        <taxon>Dikarya</taxon>
        <taxon>Ascomycota</taxon>
        <taxon>Pezizomycotina</taxon>
        <taxon>Sordariomycetes</taxon>
        <taxon>Sordariomycetidae</taxon>
        <taxon>Ophiostomatales</taxon>
        <taxon>Ophiostomataceae</taxon>
        <taxon>Sporothrix</taxon>
    </lineage>
</organism>
<dbReference type="PANTHER" id="PTHR45648">
    <property type="entry name" value="GDSL LIPASE/ACYLHYDROLASE FAMILY PROTEIN (AFU_ORTHOLOGUE AFUA_4G14700)"/>
    <property type="match status" value="1"/>
</dbReference>
<dbReference type="EMBL" id="CAWUHD010000006">
    <property type="protein sequence ID" value="CAK7210993.1"/>
    <property type="molecule type" value="Genomic_DNA"/>
</dbReference>
<keyword evidence="1" id="KW-0378">Hydrolase</keyword>
<comment type="caution">
    <text evidence="3">The sequence shown here is derived from an EMBL/GenBank/DDBJ whole genome shotgun (WGS) entry which is preliminary data.</text>
</comment>
<accession>A0ABP0AUS5</accession>
<proteinExistence type="predicted"/>
<evidence type="ECO:0008006" key="5">
    <source>
        <dbReference type="Google" id="ProtNLM"/>
    </source>
</evidence>
<feature type="compositionally biased region" description="Polar residues" evidence="2">
    <location>
        <begin position="151"/>
        <end position="165"/>
    </location>
</feature>
<dbReference type="CDD" id="cd01846">
    <property type="entry name" value="fatty_acyltransferase_like"/>
    <property type="match status" value="1"/>
</dbReference>
<reference evidence="3 4" key="1">
    <citation type="submission" date="2024-01" db="EMBL/GenBank/DDBJ databases">
        <authorList>
            <person name="Allen C."/>
            <person name="Tagirdzhanova G."/>
        </authorList>
    </citation>
    <scope>NUCLEOTIDE SEQUENCE [LARGE SCALE GENOMIC DNA]</scope>
</reference>
<dbReference type="Pfam" id="PF00657">
    <property type="entry name" value="Lipase_GDSL"/>
    <property type="match status" value="1"/>
</dbReference>
<dbReference type="Gene3D" id="3.40.50.1110">
    <property type="entry name" value="SGNH hydrolase"/>
    <property type="match status" value="1"/>
</dbReference>
<name>A0ABP0AUS5_9PEZI</name>
<evidence type="ECO:0000256" key="2">
    <source>
        <dbReference type="SAM" id="MobiDB-lite"/>
    </source>
</evidence>
<dbReference type="SUPFAM" id="SSF52266">
    <property type="entry name" value="SGNH hydrolase"/>
    <property type="match status" value="1"/>
</dbReference>
<dbReference type="PANTHER" id="PTHR45648:SF22">
    <property type="entry name" value="GDSL LIPASE_ACYLHYDROLASE FAMILY PROTEIN (AFU_ORTHOLOGUE AFUA_4G14700)"/>
    <property type="match status" value="1"/>
</dbReference>
<keyword evidence="4" id="KW-1185">Reference proteome</keyword>
<evidence type="ECO:0000313" key="4">
    <source>
        <dbReference type="Proteomes" id="UP001642482"/>
    </source>
</evidence>